<dbReference type="Proteomes" id="UP000199515">
    <property type="component" value="Unassembled WGS sequence"/>
</dbReference>
<accession>A0A1H2Z6Q0</accession>
<sequence>MDQISFFSAEASGPRLADLAGLLCGQGRLASFGRTAARLTVRVEQPWRASLIAHECRRRGVDAEVSASEEGEPLVRTPFRVDLLPMAGQWGIEKSIPAGFRLDGAMLRLWALACGRSAAHAYLLAVDLDAPETHEPLVGALAALGVPAQLVGPRGGGPAIKVTGRRRLACFAELIGTPPAAALPAWPETAKRAG</sequence>
<name>A0A1H2Z6Q0_9PSEU</name>
<dbReference type="STRING" id="589385.SAMN05421504_102397"/>
<gene>
    <name evidence="1" type="ORF">SAMN05421504_102397</name>
</gene>
<protein>
    <submittedName>
        <fullName evidence="1">Uncharacterized protein</fullName>
    </submittedName>
</protein>
<evidence type="ECO:0000313" key="2">
    <source>
        <dbReference type="Proteomes" id="UP000199515"/>
    </source>
</evidence>
<organism evidence="1 2">
    <name type="scientific">Amycolatopsis xylanica</name>
    <dbReference type="NCBI Taxonomy" id="589385"/>
    <lineage>
        <taxon>Bacteria</taxon>
        <taxon>Bacillati</taxon>
        <taxon>Actinomycetota</taxon>
        <taxon>Actinomycetes</taxon>
        <taxon>Pseudonocardiales</taxon>
        <taxon>Pseudonocardiaceae</taxon>
        <taxon>Amycolatopsis</taxon>
    </lineage>
</organism>
<dbReference type="OrthoDB" id="3403532at2"/>
<dbReference type="AlphaFoldDB" id="A0A1H2Z6Q0"/>
<dbReference type="RefSeq" id="WP_091288289.1">
    <property type="nucleotide sequence ID" value="NZ_FNON01000002.1"/>
</dbReference>
<proteinExistence type="predicted"/>
<evidence type="ECO:0000313" key="1">
    <source>
        <dbReference type="EMBL" id="SDX13016.1"/>
    </source>
</evidence>
<dbReference type="EMBL" id="FNON01000002">
    <property type="protein sequence ID" value="SDX13016.1"/>
    <property type="molecule type" value="Genomic_DNA"/>
</dbReference>
<keyword evidence="2" id="KW-1185">Reference proteome</keyword>
<reference evidence="1 2" key="1">
    <citation type="submission" date="2016-10" db="EMBL/GenBank/DDBJ databases">
        <authorList>
            <person name="de Groot N.N."/>
        </authorList>
    </citation>
    <scope>NUCLEOTIDE SEQUENCE [LARGE SCALE GENOMIC DNA]</scope>
    <source>
        <strain evidence="1 2">CPCC 202699</strain>
    </source>
</reference>